<protein>
    <submittedName>
        <fullName evidence="8">Uncharacterized protein</fullName>
    </submittedName>
</protein>
<evidence type="ECO:0000256" key="4">
    <source>
        <dbReference type="ARBA" id="ARBA00022725"/>
    </source>
</evidence>
<comment type="subcellular location">
    <subcellularLocation>
        <location evidence="1">Cell membrane</location>
        <topology evidence="1">Multi-pass membrane protein</topology>
    </subcellularLocation>
</comment>
<organism evidence="8 9">
    <name type="scientific">Diceros bicornis minor</name>
    <name type="common">South-central black rhinoceros</name>
    <dbReference type="NCBI Taxonomy" id="77932"/>
    <lineage>
        <taxon>Eukaryota</taxon>
        <taxon>Metazoa</taxon>
        <taxon>Chordata</taxon>
        <taxon>Craniata</taxon>
        <taxon>Vertebrata</taxon>
        <taxon>Euteleostomi</taxon>
        <taxon>Mammalia</taxon>
        <taxon>Eutheria</taxon>
        <taxon>Laurasiatheria</taxon>
        <taxon>Perissodactyla</taxon>
        <taxon>Rhinocerotidae</taxon>
        <taxon>Diceros</taxon>
    </lineage>
</organism>
<name>A0A7J7F9W2_DICBM</name>
<dbReference type="Proteomes" id="UP000551758">
    <property type="component" value="Unassembled WGS sequence"/>
</dbReference>
<keyword evidence="7" id="KW-1133">Transmembrane helix</keyword>
<dbReference type="PANTHER" id="PTHR26454">
    <property type="entry name" value="OLFACTORY RECEPTOR"/>
    <property type="match status" value="1"/>
</dbReference>
<keyword evidence="5" id="KW-0297">G-protein coupled receptor</keyword>
<sequence>MVSLLSAVKIKQKSGDSKEKGHNDPQLQVLIVIFLFLTYMLIITEYLTIISLMLLDSHLKTAMYHFLQNFSFLDISFTSACIPRYLYNIAIAGLFIIIPSLILGLNLEFSDSDTIDHFIYDAYPLLRISCSWDRLSSSVLR</sequence>
<evidence type="ECO:0000313" key="9">
    <source>
        <dbReference type="Proteomes" id="UP000551758"/>
    </source>
</evidence>
<accession>A0A7J7F9W2</accession>
<dbReference type="AlphaFoldDB" id="A0A7J7F9W2"/>
<dbReference type="PANTHER" id="PTHR26454:SF3">
    <property type="entry name" value="OLFACTORY RECEPTOR"/>
    <property type="match status" value="1"/>
</dbReference>
<feature type="transmembrane region" description="Helical" evidence="7">
    <location>
        <begin position="85"/>
        <end position="105"/>
    </location>
</feature>
<dbReference type="Gene3D" id="1.20.1070.10">
    <property type="entry name" value="Rhodopsin 7-helix transmembrane proteins"/>
    <property type="match status" value="1"/>
</dbReference>
<comment type="caution">
    <text evidence="8">The sequence shown here is derived from an EMBL/GenBank/DDBJ whole genome shotgun (WGS) entry which is preliminary data.</text>
</comment>
<evidence type="ECO:0000256" key="7">
    <source>
        <dbReference type="SAM" id="Phobius"/>
    </source>
</evidence>
<evidence type="ECO:0000256" key="6">
    <source>
        <dbReference type="ARBA" id="ARBA00023170"/>
    </source>
</evidence>
<keyword evidence="7" id="KW-0472">Membrane</keyword>
<keyword evidence="2" id="KW-1003">Cell membrane</keyword>
<keyword evidence="5" id="KW-0807">Transducer</keyword>
<dbReference type="GO" id="GO:0005886">
    <property type="term" value="C:plasma membrane"/>
    <property type="evidence" value="ECO:0007669"/>
    <property type="project" value="UniProtKB-SubCell"/>
</dbReference>
<keyword evidence="6" id="KW-0675">Receptor</keyword>
<dbReference type="EMBL" id="JACDTQ010000828">
    <property type="protein sequence ID" value="KAF5924825.1"/>
    <property type="molecule type" value="Genomic_DNA"/>
</dbReference>
<dbReference type="GO" id="GO:0004984">
    <property type="term" value="F:olfactory receptor activity"/>
    <property type="evidence" value="ECO:0007669"/>
    <property type="project" value="TreeGrafter"/>
</dbReference>
<keyword evidence="7" id="KW-0812">Transmembrane</keyword>
<keyword evidence="4" id="KW-0552">Olfaction</keyword>
<dbReference type="InterPro" id="IPR047132">
    <property type="entry name" value="Olfact_rcpt_6C-like"/>
</dbReference>
<dbReference type="SUPFAM" id="SSF81321">
    <property type="entry name" value="Family A G protein-coupled receptor-like"/>
    <property type="match status" value="1"/>
</dbReference>
<gene>
    <name evidence="8" type="ORF">HPG69_018938</name>
</gene>
<proteinExistence type="predicted"/>
<keyword evidence="9" id="KW-1185">Reference proteome</keyword>
<evidence type="ECO:0000313" key="8">
    <source>
        <dbReference type="EMBL" id="KAF5924825.1"/>
    </source>
</evidence>
<dbReference type="GO" id="GO:0004930">
    <property type="term" value="F:G protein-coupled receptor activity"/>
    <property type="evidence" value="ECO:0007669"/>
    <property type="project" value="UniProtKB-KW"/>
</dbReference>
<reference evidence="8 9" key="1">
    <citation type="journal article" date="2020" name="Mol. Biol. Evol.">
        <title>Interspecific Gene Flow and the Evolution of Specialization in Black and White Rhinoceros.</title>
        <authorList>
            <person name="Moodley Y."/>
            <person name="Westbury M.V."/>
            <person name="Russo I.M."/>
            <person name="Gopalakrishnan S."/>
            <person name="Rakotoarivelo A."/>
            <person name="Olsen R.A."/>
            <person name="Prost S."/>
            <person name="Tunstall T."/>
            <person name="Ryder O.A."/>
            <person name="Dalen L."/>
            <person name="Bruford M.W."/>
        </authorList>
    </citation>
    <scope>NUCLEOTIDE SEQUENCE [LARGE SCALE GENOMIC DNA]</scope>
    <source>
        <strain evidence="8">SBR-YM</strain>
        <tissue evidence="8">Skin</tissue>
    </source>
</reference>
<feature type="transmembrane region" description="Helical" evidence="7">
    <location>
        <begin position="29"/>
        <end position="55"/>
    </location>
</feature>
<evidence type="ECO:0000256" key="5">
    <source>
        <dbReference type="ARBA" id="ARBA00023040"/>
    </source>
</evidence>
<evidence type="ECO:0000256" key="1">
    <source>
        <dbReference type="ARBA" id="ARBA00004651"/>
    </source>
</evidence>
<evidence type="ECO:0000256" key="3">
    <source>
        <dbReference type="ARBA" id="ARBA00022606"/>
    </source>
</evidence>
<evidence type="ECO:0000256" key="2">
    <source>
        <dbReference type="ARBA" id="ARBA00022475"/>
    </source>
</evidence>
<keyword evidence="3" id="KW-0716">Sensory transduction</keyword>